<dbReference type="GO" id="GO:0003677">
    <property type="term" value="F:DNA binding"/>
    <property type="evidence" value="ECO:0007669"/>
    <property type="project" value="UniProtKB-KW"/>
</dbReference>
<feature type="domain" description="BZIP" evidence="9">
    <location>
        <begin position="1"/>
        <end position="54"/>
    </location>
</feature>
<dbReference type="CDD" id="cd14695">
    <property type="entry name" value="bZIP_HLF"/>
    <property type="match status" value="1"/>
</dbReference>
<dbReference type="AlphaFoldDB" id="A0ABD0PGF4"/>
<comment type="subcellular location">
    <subcellularLocation>
        <location evidence="1">Nucleus</location>
    </subcellularLocation>
</comment>
<organism evidence="10 11">
    <name type="scientific">Cirrhinus mrigala</name>
    <name type="common">Mrigala</name>
    <dbReference type="NCBI Taxonomy" id="683832"/>
    <lineage>
        <taxon>Eukaryota</taxon>
        <taxon>Metazoa</taxon>
        <taxon>Chordata</taxon>
        <taxon>Craniata</taxon>
        <taxon>Vertebrata</taxon>
        <taxon>Euteleostomi</taxon>
        <taxon>Actinopterygii</taxon>
        <taxon>Neopterygii</taxon>
        <taxon>Teleostei</taxon>
        <taxon>Ostariophysi</taxon>
        <taxon>Cypriniformes</taxon>
        <taxon>Cyprinidae</taxon>
        <taxon>Labeoninae</taxon>
        <taxon>Labeonini</taxon>
        <taxon>Cirrhinus</taxon>
    </lineage>
</organism>
<keyword evidence="3" id="KW-0805">Transcription regulation</keyword>
<feature type="compositionally biased region" description="Basic and acidic residues" evidence="8">
    <location>
        <begin position="8"/>
        <end position="21"/>
    </location>
</feature>
<dbReference type="PANTHER" id="PTHR11988">
    <property type="entry name" value="THYROTROPH EMBRYONIC FACTOR RELATED"/>
    <property type="match status" value="1"/>
</dbReference>
<dbReference type="InterPro" id="IPR046347">
    <property type="entry name" value="bZIP_sf"/>
</dbReference>
<reference evidence="10 11" key="1">
    <citation type="submission" date="2024-05" db="EMBL/GenBank/DDBJ databases">
        <title>Genome sequencing and assembly of Indian major carp, Cirrhinus mrigala (Hamilton, 1822).</title>
        <authorList>
            <person name="Mohindra V."/>
            <person name="Chowdhury L.M."/>
            <person name="Lal K."/>
            <person name="Jena J.K."/>
        </authorList>
    </citation>
    <scope>NUCLEOTIDE SEQUENCE [LARGE SCALE GENOMIC DNA]</scope>
    <source>
        <strain evidence="10">CM1030</strain>
        <tissue evidence="10">Blood</tissue>
    </source>
</reference>
<evidence type="ECO:0000259" key="9">
    <source>
        <dbReference type="PROSITE" id="PS50217"/>
    </source>
</evidence>
<feature type="coiled-coil region" evidence="7">
    <location>
        <begin position="24"/>
        <end position="51"/>
    </location>
</feature>
<evidence type="ECO:0000313" key="10">
    <source>
        <dbReference type="EMBL" id="KAL0172431.1"/>
    </source>
</evidence>
<dbReference type="GO" id="GO:0005634">
    <property type="term" value="C:nucleus"/>
    <property type="evidence" value="ECO:0007669"/>
    <property type="project" value="UniProtKB-SubCell"/>
</dbReference>
<dbReference type="FunFam" id="1.20.5.170:FF:000007">
    <property type="entry name" value="hepatic leukemia factor isoform X2"/>
    <property type="match status" value="1"/>
</dbReference>
<dbReference type="Gene3D" id="1.20.5.170">
    <property type="match status" value="1"/>
</dbReference>
<evidence type="ECO:0000256" key="8">
    <source>
        <dbReference type="SAM" id="MobiDB-lite"/>
    </source>
</evidence>
<evidence type="ECO:0000256" key="2">
    <source>
        <dbReference type="ARBA" id="ARBA00009208"/>
    </source>
</evidence>
<keyword evidence="5" id="KW-0804">Transcription</keyword>
<keyword evidence="4" id="KW-0238">DNA-binding</keyword>
<dbReference type="PROSITE" id="PS50217">
    <property type="entry name" value="BZIP"/>
    <property type="match status" value="1"/>
</dbReference>
<gene>
    <name evidence="10" type="ORF">M9458_032742</name>
</gene>
<feature type="non-terminal residue" evidence="10">
    <location>
        <position position="54"/>
    </location>
</feature>
<keyword evidence="11" id="KW-1185">Reference proteome</keyword>
<protein>
    <recommendedName>
        <fullName evidence="9">BZIP domain-containing protein</fullName>
    </recommendedName>
</protein>
<comment type="caution">
    <text evidence="10">The sequence shown here is derived from an EMBL/GenBank/DDBJ whole genome shotgun (WGS) entry which is preliminary data.</text>
</comment>
<accession>A0ABD0PGF4</accession>
<name>A0ABD0PGF4_CIRMR</name>
<feature type="non-terminal residue" evidence="10">
    <location>
        <position position="1"/>
    </location>
</feature>
<dbReference type="InterPro" id="IPR004827">
    <property type="entry name" value="bZIP"/>
</dbReference>
<keyword evidence="6" id="KW-0539">Nucleus</keyword>
<evidence type="ECO:0000256" key="7">
    <source>
        <dbReference type="SAM" id="Coils"/>
    </source>
</evidence>
<comment type="similarity">
    <text evidence="2">Belongs to the bZIP family. PAR subfamily.</text>
</comment>
<evidence type="ECO:0000256" key="6">
    <source>
        <dbReference type="ARBA" id="ARBA00023242"/>
    </source>
</evidence>
<sequence length="54" mass="6476">KYWSRRCKNNEAAKRSRDARRLKENQISVRAAFLERENAALRQEVADMRKELGR</sequence>
<dbReference type="PANTHER" id="PTHR11988:SF7">
    <property type="entry name" value="D SITE-BINDING PROTEIN"/>
    <property type="match status" value="1"/>
</dbReference>
<dbReference type="Proteomes" id="UP001529510">
    <property type="component" value="Unassembled WGS sequence"/>
</dbReference>
<evidence type="ECO:0000313" key="11">
    <source>
        <dbReference type="Proteomes" id="UP001529510"/>
    </source>
</evidence>
<keyword evidence="7" id="KW-0175">Coiled coil</keyword>
<evidence type="ECO:0000256" key="1">
    <source>
        <dbReference type="ARBA" id="ARBA00004123"/>
    </source>
</evidence>
<dbReference type="Pfam" id="PF07716">
    <property type="entry name" value="bZIP_2"/>
    <property type="match status" value="1"/>
</dbReference>
<proteinExistence type="inferred from homology"/>
<feature type="region of interest" description="Disordered" evidence="8">
    <location>
        <begin position="1"/>
        <end position="21"/>
    </location>
</feature>
<evidence type="ECO:0000256" key="5">
    <source>
        <dbReference type="ARBA" id="ARBA00023163"/>
    </source>
</evidence>
<dbReference type="InterPro" id="IPR040223">
    <property type="entry name" value="PAR_bZIP"/>
</dbReference>
<evidence type="ECO:0000256" key="4">
    <source>
        <dbReference type="ARBA" id="ARBA00023125"/>
    </source>
</evidence>
<dbReference type="EMBL" id="JAMKFB020000016">
    <property type="protein sequence ID" value="KAL0172431.1"/>
    <property type="molecule type" value="Genomic_DNA"/>
</dbReference>
<dbReference type="SUPFAM" id="SSF57959">
    <property type="entry name" value="Leucine zipper domain"/>
    <property type="match status" value="1"/>
</dbReference>
<evidence type="ECO:0000256" key="3">
    <source>
        <dbReference type="ARBA" id="ARBA00023015"/>
    </source>
</evidence>